<dbReference type="PANTHER" id="PTHR37981">
    <property type="entry name" value="LIPASE 2"/>
    <property type="match status" value="1"/>
</dbReference>
<dbReference type="GO" id="GO:0006629">
    <property type="term" value="P:lipid metabolic process"/>
    <property type="evidence" value="ECO:0007669"/>
    <property type="project" value="TreeGrafter"/>
</dbReference>
<evidence type="ECO:0000256" key="1">
    <source>
        <dbReference type="SAM" id="SignalP"/>
    </source>
</evidence>
<protein>
    <submittedName>
        <fullName evidence="3">SGNH hydrolase</fullName>
    </submittedName>
</protein>
<dbReference type="GO" id="GO:0016788">
    <property type="term" value="F:hydrolase activity, acting on ester bonds"/>
    <property type="evidence" value="ECO:0007669"/>
    <property type="project" value="InterPro"/>
</dbReference>
<dbReference type="Proteomes" id="UP000799444">
    <property type="component" value="Unassembled WGS sequence"/>
</dbReference>
<evidence type="ECO:0000313" key="4">
    <source>
        <dbReference type="Proteomes" id="UP000799444"/>
    </source>
</evidence>
<dbReference type="Gene3D" id="3.40.50.1110">
    <property type="entry name" value="SGNH hydrolase"/>
    <property type="match status" value="2"/>
</dbReference>
<feature type="non-terminal residue" evidence="3">
    <location>
        <position position="291"/>
    </location>
</feature>
<sequence>MKLLCSVLLNSTLLLSLSPFVLAAPTTSTQHRRQDAEDQSWDQSWIRKWTAIGDSYSAGIGAGNRLDEACARYDQSYPSFIQNDPDMGDPANREFMYLSCSGAVSKEMLDKQIPNVPDGQDVITISAGGNDLQESDGLLDSALPASLDALYAAAKAKLAPGGTVYVTGYAQFWGNSEQCNGITWAFYQGLGYAQLNPLPAYLLIGWRGAMNRLVLKANQRIREAVERAGPQFVFVDYDEEYELIHGRFCEEEVVEDSPNRDNLLFYQWNTVDKTPDEPGRKRYDGEDPGTF</sequence>
<name>A0A9P4QLC2_9PLEO</name>
<accession>A0A9P4QLC2</accession>
<reference evidence="3" key="1">
    <citation type="journal article" date="2020" name="Stud. Mycol.">
        <title>101 Dothideomycetes genomes: a test case for predicting lifestyles and emergence of pathogens.</title>
        <authorList>
            <person name="Haridas S."/>
            <person name="Albert R."/>
            <person name="Binder M."/>
            <person name="Bloem J."/>
            <person name="Labutti K."/>
            <person name="Salamov A."/>
            <person name="Andreopoulos B."/>
            <person name="Baker S."/>
            <person name="Barry K."/>
            <person name="Bills G."/>
            <person name="Bluhm B."/>
            <person name="Cannon C."/>
            <person name="Castanera R."/>
            <person name="Culley D."/>
            <person name="Daum C."/>
            <person name="Ezra D."/>
            <person name="Gonzalez J."/>
            <person name="Henrissat B."/>
            <person name="Kuo A."/>
            <person name="Liang C."/>
            <person name="Lipzen A."/>
            <person name="Lutzoni F."/>
            <person name="Magnuson J."/>
            <person name="Mondo S."/>
            <person name="Nolan M."/>
            <person name="Ohm R."/>
            <person name="Pangilinan J."/>
            <person name="Park H.-J."/>
            <person name="Ramirez L."/>
            <person name="Alfaro M."/>
            <person name="Sun H."/>
            <person name="Tritt A."/>
            <person name="Yoshinaga Y."/>
            <person name="Zwiers L.-H."/>
            <person name="Turgeon B."/>
            <person name="Goodwin S."/>
            <person name="Spatafora J."/>
            <person name="Crous P."/>
            <person name="Grigoriev I."/>
        </authorList>
    </citation>
    <scope>NUCLEOTIDE SEQUENCE</scope>
    <source>
        <strain evidence="3">CBS 125425</strain>
    </source>
</reference>
<dbReference type="AlphaFoldDB" id="A0A9P4QLC2"/>
<feature type="chain" id="PRO_5040377765" evidence="1">
    <location>
        <begin position="24"/>
        <end position="291"/>
    </location>
</feature>
<dbReference type="InterPro" id="IPR013830">
    <property type="entry name" value="SGNH_hydro"/>
</dbReference>
<dbReference type="OrthoDB" id="21678at2759"/>
<dbReference type="InterPro" id="IPR036514">
    <property type="entry name" value="SGNH_hydro_sf"/>
</dbReference>
<dbReference type="EMBL" id="ML996310">
    <property type="protein sequence ID" value="KAF2727810.1"/>
    <property type="molecule type" value="Genomic_DNA"/>
</dbReference>
<comment type="caution">
    <text evidence="3">The sequence shown here is derived from an EMBL/GenBank/DDBJ whole genome shotgun (WGS) entry which is preliminary data.</text>
</comment>
<organism evidence="3 4">
    <name type="scientific">Polyplosphaeria fusca</name>
    <dbReference type="NCBI Taxonomy" id="682080"/>
    <lineage>
        <taxon>Eukaryota</taxon>
        <taxon>Fungi</taxon>
        <taxon>Dikarya</taxon>
        <taxon>Ascomycota</taxon>
        <taxon>Pezizomycotina</taxon>
        <taxon>Dothideomycetes</taxon>
        <taxon>Pleosporomycetidae</taxon>
        <taxon>Pleosporales</taxon>
        <taxon>Tetraplosphaeriaceae</taxon>
        <taxon>Polyplosphaeria</taxon>
    </lineage>
</organism>
<dbReference type="SUPFAM" id="SSF52266">
    <property type="entry name" value="SGNH hydrolase"/>
    <property type="match status" value="1"/>
</dbReference>
<keyword evidence="1" id="KW-0732">Signal</keyword>
<proteinExistence type="predicted"/>
<keyword evidence="4" id="KW-1185">Reference proteome</keyword>
<keyword evidence="3" id="KW-0378">Hydrolase</keyword>
<dbReference type="Pfam" id="PF13472">
    <property type="entry name" value="Lipase_GDSL_2"/>
    <property type="match status" value="1"/>
</dbReference>
<dbReference type="PANTHER" id="PTHR37981:SF1">
    <property type="entry name" value="SGNH HYDROLASE-TYPE ESTERASE DOMAIN-CONTAINING PROTEIN"/>
    <property type="match status" value="1"/>
</dbReference>
<gene>
    <name evidence="3" type="ORF">EJ04DRAFT_505109</name>
</gene>
<feature type="signal peptide" evidence="1">
    <location>
        <begin position="1"/>
        <end position="23"/>
    </location>
</feature>
<dbReference type="InterPro" id="IPR037460">
    <property type="entry name" value="SEST-like"/>
</dbReference>
<evidence type="ECO:0000259" key="2">
    <source>
        <dbReference type="Pfam" id="PF13472"/>
    </source>
</evidence>
<feature type="domain" description="SGNH hydrolase-type esterase" evidence="2">
    <location>
        <begin position="51"/>
        <end position="237"/>
    </location>
</feature>
<evidence type="ECO:0000313" key="3">
    <source>
        <dbReference type="EMBL" id="KAF2727810.1"/>
    </source>
</evidence>